<sequence>VFDFSEDCLYSESQYGPDSKSFKPFQFVSQNVSASKVDRTYVIFGGGRHACPGRFYAVLVLKLFLYHVILKYHVRTENGNMPKKVMTGPFASPPKESLIFERRKET</sequence>
<evidence type="ECO:0000256" key="6">
    <source>
        <dbReference type="ARBA" id="ARBA00022723"/>
    </source>
</evidence>
<organism evidence="13 14">
    <name type="scientific">Rhizophagus irregularis</name>
    <dbReference type="NCBI Taxonomy" id="588596"/>
    <lineage>
        <taxon>Eukaryota</taxon>
        <taxon>Fungi</taxon>
        <taxon>Fungi incertae sedis</taxon>
        <taxon>Mucoromycota</taxon>
        <taxon>Glomeromycotina</taxon>
        <taxon>Glomeromycetes</taxon>
        <taxon>Glomerales</taxon>
        <taxon>Glomeraceae</taxon>
        <taxon>Rhizophagus</taxon>
    </lineage>
</organism>
<dbReference type="EMBL" id="LLXJ01000309">
    <property type="protein sequence ID" value="PKC11452.1"/>
    <property type="molecule type" value="Genomic_DNA"/>
</dbReference>
<dbReference type="GO" id="GO:0016705">
    <property type="term" value="F:oxidoreductase activity, acting on paired donors, with incorporation or reduction of molecular oxygen"/>
    <property type="evidence" value="ECO:0007669"/>
    <property type="project" value="InterPro"/>
</dbReference>
<dbReference type="InterPro" id="IPR001128">
    <property type="entry name" value="Cyt_P450"/>
</dbReference>
<dbReference type="Pfam" id="PF00067">
    <property type="entry name" value="p450"/>
    <property type="match status" value="1"/>
</dbReference>
<evidence type="ECO:0000256" key="8">
    <source>
        <dbReference type="ARBA" id="ARBA00023004"/>
    </source>
</evidence>
<evidence type="ECO:0000313" key="13">
    <source>
        <dbReference type="EMBL" id="PKC11452.1"/>
    </source>
</evidence>
<keyword evidence="7" id="KW-1133">Transmembrane helix</keyword>
<comment type="cofactor">
    <cofactor evidence="1 11">
        <name>heme</name>
        <dbReference type="ChEBI" id="CHEBI:30413"/>
    </cofactor>
</comment>
<dbReference type="InterPro" id="IPR002403">
    <property type="entry name" value="Cyt_P450_E_grp-IV"/>
</dbReference>
<feature type="non-terminal residue" evidence="13">
    <location>
        <position position="1"/>
    </location>
</feature>
<reference evidence="13 14" key="2">
    <citation type="submission" date="2017-09" db="EMBL/GenBank/DDBJ databases">
        <title>Extensive intraspecific genome diversity in a model arbuscular mycorrhizal fungus.</title>
        <authorList>
            <person name="Chen E.C."/>
            <person name="Morin E."/>
            <person name="Beaudet D."/>
            <person name="Noel J."/>
            <person name="Ndikumana S."/>
            <person name="Charron P."/>
            <person name="St-Onge C."/>
            <person name="Giorgi J."/>
            <person name="Grigoriev I.V."/>
            <person name="Roux C."/>
            <person name="Martin F.M."/>
            <person name="Corradi N."/>
        </authorList>
    </citation>
    <scope>NUCLEOTIDE SEQUENCE [LARGE SCALE GENOMIC DNA]</scope>
    <source>
        <strain evidence="13 14">A5</strain>
    </source>
</reference>
<evidence type="ECO:0000256" key="10">
    <source>
        <dbReference type="ARBA" id="ARBA00023136"/>
    </source>
</evidence>
<accession>A0A2N0PX91</accession>
<keyword evidence="10" id="KW-0472">Membrane</keyword>
<keyword evidence="6 11" id="KW-0479">Metal-binding</keyword>
<evidence type="ECO:0000256" key="7">
    <source>
        <dbReference type="ARBA" id="ARBA00022989"/>
    </source>
</evidence>
<dbReference type="InterPro" id="IPR017972">
    <property type="entry name" value="Cyt_P450_CS"/>
</dbReference>
<evidence type="ECO:0000256" key="4">
    <source>
        <dbReference type="ARBA" id="ARBA00022617"/>
    </source>
</evidence>
<evidence type="ECO:0000256" key="9">
    <source>
        <dbReference type="ARBA" id="ARBA00023033"/>
    </source>
</evidence>
<keyword evidence="5" id="KW-0812">Transmembrane</keyword>
<evidence type="ECO:0000256" key="11">
    <source>
        <dbReference type="PIRSR" id="PIRSR602403-1"/>
    </source>
</evidence>
<gene>
    <name evidence="13" type="ORF">RhiirA5_467498</name>
</gene>
<comment type="caution">
    <text evidence="13">The sequence shown here is derived from an EMBL/GenBank/DDBJ whole genome shotgun (WGS) entry which is preliminary data.</text>
</comment>
<keyword evidence="12" id="KW-0560">Oxidoreductase</keyword>
<evidence type="ECO:0000256" key="3">
    <source>
        <dbReference type="ARBA" id="ARBA00010617"/>
    </source>
</evidence>
<dbReference type="GO" id="GO:0020037">
    <property type="term" value="F:heme binding"/>
    <property type="evidence" value="ECO:0007669"/>
    <property type="project" value="InterPro"/>
</dbReference>
<dbReference type="AlphaFoldDB" id="A0A2N0PX91"/>
<comment type="similarity">
    <text evidence="3 12">Belongs to the cytochrome P450 family.</text>
</comment>
<evidence type="ECO:0000256" key="1">
    <source>
        <dbReference type="ARBA" id="ARBA00001971"/>
    </source>
</evidence>
<dbReference type="PANTHER" id="PTHR46206:SF5">
    <property type="entry name" value="P450, PUTATIVE (EUROFUNG)-RELATED"/>
    <property type="match status" value="1"/>
</dbReference>
<dbReference type="Gene3D" id="1.10.630.10">
    <property type="entry name" value="Cytochrome P450"/>
    <property type="match status" value="1"/>
</dbReference>
<dbReference type="GO" id="GO:0004497">
    <property type="term" value="F:monooxygenase activity"/>
    <property type="evidence" value="ECO:0007669"/>
    <property type="project" value="UniProtKB-KW"/>
</dbReference>
<protein>
    <submittedName>
        <fullName evidence="13">Cytochrome P450</fullName>
    </submittedName>
</protein>
<dbReference type="InterPro" id="IPR036396">
    <property type="entry name" value="Cyt_P450_sf"/>
</dbReference>
<evidence type="ECO:0000313" key="14">
    <source>
        <dbReference type="Proteomes" id="UP000232722"/>
    </source>
</evidence>
<dbReference type="GO" id="GO:0005506">
    <property type="term" value="F:iron ion binding"/>
    <property type="evidence" value="ECO:0007669"/>
    <property type="project" value="InterPro"/>
</dbReference>
<evidence type="ECO:0000256" key="2">
    <source>
        <dbReference type="ARBA" id="ARBA00004370"/>
    </source>
</evidence>
<keyword evidence="4 11" id="KW-0349">Heme</keyword>
<feature type="binding site" description="axial binding residue" evidence="11">
    <location>
        <position position="51"/>
    </location>
    <ligand>
        <name>heme</name>
        <dbReference type="ChEBI" id="CHEBI:30413"/>
    </ligand>
    <ligandPart>
        <name>Fe</name>
        <dbReference type="ChEBI" id="CHEBI:18248"/>
    </ligandPart>
</feature>
<dbReference type="Proteomes" id="UP000232722">
    <property type="component" value="Unassembled WGS sequence"/>
</dbReference>
<keyword evidence="8 11" id="KW-0408">Iron</keyword>
<dbReference type="SUPFAM" id="SSF48264">
    <property type="entry name" value="Cytochrome P450"/>
    <property type="match status" value="1"/>
</dbReference>
<dbReference type="PANTHER" id="PTHR46206">
    <property type="entry name" value="CYTOCHROME P450"/>
    <property type="match status" value="1"/>
</dbReference>
<name>A0A2N0PX91_9GLOM</name>
<reference evidence="13 14" key="1">
    <citation type="submission" date="2016-04" db="EMBL/GenBank/DDBJ databases">
        <title>Genome analyses suggest a sexual origin of heterokaryosis in a supposedly ancient asexual fungus.</title>
        <authorList>
            <person name="Ropars J."/>
            <person name="Sedzielewska K."/>
            <person name="Noel J."/>
            <person name="Charron P."/>
            <person name="Farinelli L."/>
            <person name="Marton T."/>
            <person name="Kruger M."/>
            <person name="Pelin A."/>
            <person name="Brachmann A."/>
            <person name="Corradi N."/>
        </authorList>
    </citation>
    <scope>NUCLEOTIDE SEQUENCE [LARGE SCALE GENOMIC DNA]</scope>
    <source>
        <strain evidence="13 14">A5</strain>
    </source>
</reference>
<evidence type="ECO:0000256" key="5">
    <source>
        <dbReference type="ARBA" id="ARBA00022692"/>
    </source>
</evidence>
<evidence type="ECO:0000256" key="12">
    <source>
        <dbReference type="RuleBase" id="RU000461"/>
    </source>
</evidence>
<dbReference type="PRINTS" id="PR00465">
    <property type="entry name" value="EP450IV"/>
</dbReference>
<keyword evidence="9 12" id="KW-0503">Monooxygenase</keyword>
<dbReference type="PROSITE" id="PS00086">
    <property type="entry name" value="CYTOCHROME_P450"/>
    <property type="match status" value="1"/>
</dbReference>
<dbReference type="VEuPathDB" id="FungiDB:RhiirA1_542613"/>
<dbReference type="GO" id="GO:0016020">
    <property type="term" value="C:membrane"/>
    <property type="evidence" value="ECO:0007669"/>
    <property type="project" value="UniProtKB-SubCell"/>
</dbReference>
<proteinExistence type="inferred from homology"/>
<comment type="subcellular location">
    <subcellularLocation>
        <location evidence="2">Membrane</location>
    </subcellularLocation>
</comment>